<dbReference type="Pfam" id="PF13307">
    <property type="entry name" value="Helicase_C_2"/>
    <property type="match status" value="1"/>
</dbReference>
<dbReference type="PANTHER" id="PTHR11472:SF34">
    <property type="entry name" value="REGULATOR OF TELOMERE ELONGATION HELICASE 1"/>
    <property type="match status" value="1"/>
</dbReference>
<keyword evidence="3" id="KW-0067">ATP-binding</keyword>
<dbReference type="SUPFAM" id="SSF52540">
    <property type="entry name" value="P-loop containing nucleoside triphosphate hydrolases"/>
    <property type="match status" value="2"/>
</dbReference>
<feature type="domain" description="Helicase ATP-binding" evidence="5">
    <location>
        <begin position="1"/>
        <end position="247"/>
    </location>
</feature>
<evidence type="ECO:0000256" key="3">
    <source>
        <dbReference type="ARBA" id="ARBA00022840"/>
    </source>
</evidence>
<dbReference type="InterPro" id="IPR045028">
    <property type="entry name" value="DinG/Rad3-like"/>
</dbReference>
<dbReference type="Proteomes" id="UP000760480">
    <property type="component" value="Unassembled WGS sequence"/>
</dbReference>
<keyword evidence="2" id="KW-0378">Hydrolase</keyword>
<dbReference type="Gene3D" id="3.40.50.300">
    <property type="entry name" value="P-loop containing nucleotide triphosphate hydrolases"/>
    <property type="match status" value="2"/>
</dbReference>
<organism evidence="6 7">
    <name type="scientific">Candidatus Competibacter phosphatis</name>
    <dbReference type="NCBI Taxonomy" id="221280"/>
    <lineage>
        <taxon>Bacteria</taxon>
        <taxon>Pseudomonadati</taxon>
        <taxon>Pseudomonadota</taxon>
        <taxon>Gammaproteobacteria</taxon>
        <taxon>Candidatus Competibacteraceae</taxon>
        <taxon>Candidatus Competibacter</taxon>
    </lineage>
</organism>
<reference evidence="6 7" key="1">
    <citation type="submission" date="2019-03" db="EMBL/GenBank/DDBJ databases">
        <title>Metabolic reconstructions from genomes of highly enriched 'Candidatus Accumulibacter' and 'Candidatus Competibacter' bioreactor populations.</title>
        <authorList>
            <person name="Annavajhala M.K."/>
            <person name="Welles L."/>
            <person name="Abbas B."/>
            <person name="Sorokin D."/>
            <person name="Park H."/>
            <person name="Van Loosdrecht M."/>
            <person name="Chandran K."/>
        </authorList>
    </citation>
    <scope>NUCLEOTIDE SEQUENCE [LARGE SCALE GENOMIC DNA]</scope>
    <source>
        <strain evidence="6 7">SBR_G</strain>
    </source>
</reference>
<dbReference type="InterPro" id="IPR027417">
    <property type="entry name" value="P-loop_NTPase"/>
</dbReference>
<evidence type="ECO:0000313" key="7">
    <source>
        <dbReference type="Proteomes" id="UP000760480"/>
    </source>
</evidence>
<dbReference type="Pfam" id="PF00270">
    <property type="entry name" value="DEAD"/>
    <property type="match status" value="1"/>
</dbReference>
<dbReference type="InterPro" id="IPR011545">
    <property type="entry name" value="DEAD/DEAH_box_helicase_dom"/>
</dbReference>
<evidence type="ECO:0000256" key="2">
    <source>
        <dbReference type="ARBA" id="ARBA00022801"/>
    </source>
</evidence>
<dbReference type="GO" id="GO:0004386">
    <property type="term" value="F:helicase activity"/>
    <property type="evidence" value="ECO:0007669"/>
    <property type="project" value="UniProtKB-KW"/>
</dbReference>
<dbReference type="InterPro" id="IPR014013">
    <property type="entry name" value="Helic_SF1/SF2_ATP-bd_DinG/Rad3"/>
</dbReference>
<evidence type="ECO:0000256" key="4">
    <source>
        <dbReference type="ARBA" id="ARBA00038058"/>
    </source>
</evidence>
<dbReference type="EMBL" id="SPMZ01000049">
    <property type="protein sequence ID" value="NMQ20425.1"/>
    <property type="molecule type" value="Genomic_DNA"/>
</dbReference>
<name>A0ABX1TLZ5_9GAMM</name>
<accession>A0ABX1TLZ5</accession>
<keyword evidence="6" id="KW-0347">Helicase</keyword>
<comment type="similarity">
    <text evidence="4">Belongs to the helicase family. DinG subfamily.</text>
</comment>
<proteinExistence type="inferred from homology"/>
<evidence type="ECO:0000313" key="6">
    <source>
        <dbReference type="EMBL" id="NMQ20425.1"/>
    </source>
</evidence>
<sequence length="610" mass="67211">MAEAVAAALEEGDTLVVEAGTGTGKTYAYLIPALLSGARVIISTGTRHLQDQLYHQDLPVVRQALNAPVRTALLKGRGNYLCRYRLQATEQDGRLSSREQVAELRRIRVWAGRTRRGDIAEIPDVPETSLIWPRVTSTVDNCLGQDCPQLADCFLAKARREALAADVLVINHHLFCADMAIKETGFAELLPGAEAFILDEAHQLPDIATHFLGRSLSGRQLSELGRDTVVEQARDAADFADLRRRAEALEPAILTLRQALGTADRRALWREVAGLPAVVEAIAQLHEALDRLREALKEGAPRGKGLENCQRRGEDLALRLAALTGEESNLDNVRWFETRGRGFTLSLTPLDIAPKFQERLTAQPGAWVFTSATLAVGQSFEHFAARLGLRDYAGLRLDSPFDFAHNALLYHPPDLPDPTSPRYTAALLEAVLPVLTASRGRAFLLFTSFRALREAAAWLVDRLDYPLLVQGEAPKGVLLRQFRAAGNAVLLGTASFWEGVDVRGEALSCVIIDRLPFAAPGDPVVQARIESLRQRGEDPFRYYQLPHAVITLKQGVGRLIRDVSDRGVLVLCDPRLLTKSYGRVFLDSLPPMPRTRKLERVRAFFAGGDA</sequence>
<keyword evidence="1" id="KW-0547">Nucleotide-binding</keyword>
<protein>
    <submittedName>
        <fullName evidence="6">ATP-dependent DNA helicase</fullName>
    </submittedName>
</protein>
<dbReference type="InterPro" id="IPR006555">
    <property type="entry name" value="ATP-dep_Helicase_C"/>
</dbReference>
<gene>
    <name evidence="6" type="ORF">E4P82_15235</name>
</gene>
<keyword evidence="7" id="KW-1185">Reference proteome</keyword>
<dbReference type="PROSITE" id="PS51193">
    <property type="entry name" value="HELICASE_ATP_BIND_2"/>
    <property type="match status" value="1"/>
</dbReference>
<comment type="caution">
    <text evidence="6">The sequence shown here is derived from an EMBL/GenBank/DDBJ whole genome shotgun (WGS) entry which is preliminary data.</text>
</comment>
<dbReference type="SMART" id="SM00491">
    <property type="entry name" value="HELICc2"/>
    <property type="match status" value="1"/>
</dbReference>
<dbReference type="PANTHER" id="PTHR11472">
    <property type="entry name" value="DNA REPAIR DEAD HELICASE RAD3/XP-D SUBFAMILY MEMBER"/>
    <property type="match status" value="1"/>
</dbReference>
<evidence type="ECO:0000256" key="1">
    <source>
        <dbReference type="ARBA" id="ARBA00022741"/>
    </source>
</evidence>
<evidence type="ECO:0000259" key="5">
    <source>
        <dbReference type="PROSITE" id="PS51193"/>
    </source>
</evidence>